<dbReference type="Proteomes" id="UP000001062">
    <property type="component" value="Chromosome"/>
</dbReference>
<dbReference type="PATRIC" id="fig|717774.3.peg.96"/>
<dbReference type="KEGG" id="mme:Marme_0093"/>
<dbReference type="AlphaFoldDB" id="F2JVE1"/>
<evidence type="ECO:0000313" key="2">
    <source>
        <dbReference type="Proteomes" id="UP000001062"/>
    </source>
</evidence>
<evidence type="ECO:0000313" key="1">
    <source>
        <dbReference type="EMBL" id="ADZ89399.1"/>
    </source>
</evidence>
<organism evidence="1 2">
    <name type="scientific">Marinomonas mediterranea (strain ATCC 700492 / JCM 21426 / NBRC 103028 / MMB-1)</name>
    <dbReference type="NCBI Taxonomy" id="717774"/>
    <lineage>
        <taxon>Bacteria</taxon>
        <taxon>Pseudomonadati</taxon>
        <taxon>Pseudomonadota</taxon>
        <taxon>Gammaproteobacteria</taxon>
        <taxon>Oceanospirillales</taxon>
        <taxon>Oceanospirillaceae</taxon>
        <taxon>Marinomonas</taxon>
    </lineage>
</organism>
<dbReference type="HOGENOM" id="CLU_3154625_0_0_6"/>
<keyword evidence="2" id="KW-1185">Reference proteome</keyword>
<proteinExistence type="predicted"/>
<accession>F2JVE1</accession>
<protein>
    <submittedName>
        <fullName evidence="1">Uncharacterized protein</fullName>
    </submittedName>
</protein>
<name>F2JVE1_MARM1</name>
<sequence>MLAQPNVSPISEALVGEALTTAKVAVKLISKKDDERARTKETELCAGQ</sequence>
<dbReference type="EMBL" id="CP002583">
    <property type="protein sequence ID" value="ADZ89399.1"/>
    <property type="molecule type" value="Genomic_DNA"/>
</dbReference>
<reference evidence="1 2" key="1">
    <citation type="journal article" date="2012" name="Stand. Genomic Sci.">
        <title>Complete genome sequence of the melanogenic marine bacterium Marinomonas mediterranea type strain (MMB-1(T)).</title>
        <authorList>
            <person name="Lucas-Elio P."/>
            <person name="Goodwin L."/>
            <person name="Woyke T."/>
            <person name="Pitluck S."/>
            <person name="Nolan M."/>
            <person name="Kyrpides N.C."/>
            <person name="Detter J.C."/>
            <person name="Copeland A."/>
            <person name="Teshima H."/>
            <person name="Bruce D."/>
            <person name="Detter C."/>
            <person name="Tapia R."/>
            <person name="Han S."/>
            <person name="Land M.L."/>
            <person name="Ivanova N."/>
            <person name="Mikhailova N."/>
            <person name="Johnston A.W."/>
            <person name="Sanchez-Amat A."/>
        </authorList>
    </citation>
    <scope>NUCLEOTIDE SEQUENCE [LARGE SCALE GENOMIC DNA]</scope>
    <source>
        <strain evidence="2">ATCC 700492 / JCM 21426 / NBRC 103028 / MMB-1</strain>
    </source>
</reference>
<gene>
    <name evidence="1" type="ordered locus">Marme_0093</name>
</gene>